<dbReference type="GO" id="GO:0008237">
    <property type="term" value="F:metallopeptidase activity"/>
    <property type="evidence" value="ECO:0007669"/>
    <property type="project" value="UniProtKB-KW"/>
</dbReference>
<dbReference type="GO" id="GO:0004175">
    <property type="term" value="F:endopeptidase activity"/>
    <property type="evidence" value="ECO:0007669"/>
    <property type="project" value="UniProtKB-ARBA"/>
</dbReference>
<feature type="transmembrane region" description="Helical" evidence="1">
    <location>
        <begin position="130"/>
        <end position="152"/>
    </location>
</feature>
<reference evidence="3 4" key="1">
    <citation type="submission" date="2017-08" db="EMBL/GenBank/DDBJ databases">
        <title>Complete genome sequence of Mucilaginibacter sp. strain BJC16-A31.</title>
        <authorList>
            <consortium name="Henan University of Science and Technology"/>
            <person name="You X."/>
        </authorList>
    </citation>
    <scope>NUCLEOTIDE SEQUENCE [LARGE SCALE GENOMIC DNA]</scope>
    <source>
        <strain evidence="3 4">BJC16-A31</strain>
    </source>
</reference>
<keyword evidence="3" id="KW-0378">Hydrolase</keyword>
<keyword evidence="1" id="KW-0812">Transmembrane</keyword>
<dbReference type="RefSeq" id="WP_094572426.1">
    <property type="nucleotide sequence ID" value="NZ_CP022743.1"/>
</dbReference>
<accession>A0A223P2M2</accession>
<keyword evidence="3" id="KW-0482">Metalloprotease</keyword>
<proteinExistence type="predicted"/>
<keyword evidence="1" id="KW-1133">Transmembrane helix</keyword>
<dbReference type="KEGG" id="muc:MuYL_4514"/>
<feature type="transmembrane region" description="Helical" evidence="1">
    <location>
        <begin position="40"/>
        <end position="58"/>
    </location>
</feature>
<evidence type="ECO:0000259" key="2">
    <source>
        <dbReference type="Pfam" id="PF02517"/>
    </source>
</evidence>
<dbReference type="PANTHER" id="PTHR35797">
    <property type="entry name" value="PROTEASE-RELATED"/>
    <property type="match status" value="1"/>
</dbReference>
<keyword evidence="3" id="KW-0645">Protease</keyword>
<dbReference type="GO" id="GO:0006508">
    <property type="term" value="P:proteolysis"/>
    <property type="evidence" value="ECO:0007669"/>
    <property type="project" value="UniProtKB-KW"/>
</dbReference>
<feature type="transmembrane region" description="Helical" evidence="1">
    <location>
        <begin position="200"/>
        <end position="221"/>
    </location>
</feature>
<gene>
    <name evidence="3" type="ORF">MuYL_4514</name>
</gene>
<feature type="transmembrane region" description="Helical" evidence="1">
    <location>
        <begin position="258"/>
        <end position="279"/>
    </location>
</feature>
<organism evidence="3 4">
    <name type="scientific">Mucilaginibacter xinganensis</name>
    <dbReference type="NCBI Taxonomy" id="1234841"/>
    <lineage>
        <taxon>Bacteria</taxon>
        <taxon>Pseudomonadati</taxon>
        <taxon>Bacteroidota</taxon>
        <taxon>Sphingobacteriia</taxon>
        <taxon>Sphingobacteriales</taxon>
        <taxon>Sphingobacteriaceae</taxon>
        <taxon>Mucilaginibacter</taxon>
    </lineage>
</organism>
<name>A0A223P2M2_9SPHI</name>
<dbReference type="OrthoDB" id="9777755at2"/>
<protein>
    <submittedName>
        <fullName evidence="3">CPBP family intramembrane metalloprotease domain-containing protein</fullName>
    </submittedName>
</protein>
<evidence type="ECO:0000256" key="1">
    <source>
        <dbReference type="SAM" id="Phobius"/>
    </source>
</evidence>
<keyword evidence="1" id="KW-0472">Membrane</keyword>
<sequence>MEQPAGQSRKAITLFLLITFGISSIYYFLVIHTGKLGSGYGMYVTGLMWAPALSAFITSKILKRKIANLGWGGWNNPRYMLWAYLVPLIYSLVAYLIIWVTGWGGFYNAEAVAQIAKAFGWDHLPNGMVIFLYFIFTGIIGMAASLSTGLGEEIGWRGFLVPELYKNASYTKTSLIVGFIWAFWHFPILIFADYNSGTPAWYGLTCFTVMVVSISFVFTWFRLKSGSLWAAAILHASHNLFIQNFFSPLTKDTGHTKYFIDEFGAVLPVICLITAVYFWSRRGELAQPGNGSYQLPDEIATQGI</sequence>
<dbReference type="Pfam" id="PF02517">
    <property type="entry name" value="Rce1-like"/>
    <property type="match status" value="1"/>
</dbReference>
<keyword evidence="4" id="KW-1185">Reference proteome</keyword>
<dbReference type="PANTHER" id="PTHR35797:SF1">
    <property type="entry name" value="PROTEASE"/>
    <property type="match status" value="1"/>
</dbReference>
<feature type="transmembrane region" description="Helical" evidence="1">
    <location>
        <begin position="79"/>
        <end position="100"/>
    </location>
</feature>
<feature type="domain" description="CAAX prenyl protease 2/Lysostaphin resistance protein A-like" evidence="2">
    <location>
        <begin position="141"/>
        <end position="241"/>
    </location>
</feature>
<evidence type="ECO:0000313" key="3">
    <source>
        <dbReference type="EMBL" id="ASU36399.1"/>
    </source>
</evidence>
<dbReference type="InterPro" id="IPR042150">
    <property type="entry name" value="MmRce1-like"/>
</dbReference>
<dbReference type="GO" id="GO:0080120">
    <property type="term" value="P:CAAX-box protein maturation"/>
    <property type="evidence" value="ECO:0007669"/>
    <property type="project" value="UniProtKB-ARBA"/>
</dbReference>
<dbReference type="AlphaFoldDB" id="A0A223P2M2"/>
<feature type="transmembrane region" description="Helical" evidence="1">
    <location>
        <begin position="228"/>
        <end position="246"/>
    </location>
</feature>
<dbReference type="InterPro" id="IPR003675">
    <property type="entry name" value="Rce1/LyrA-like_dom"/>
</dbReference>
<dbReference type="Proteomes" id="UP000215002">
    <property type="component" value="Chromosome"/>
</dbReference>
<evidence type="ECO:0000313" key="4">
    <source>
        <dbReference type="Proteomes" id="UP000215002"/>
    </source>
</evidence>
<feature type="transmembrane region" description="Helical" evidence="1">
    <location>
        <begin position="173"/>
        <end position="194"/>
    </location>
</feature>
<dbReference type="EMBL" id="CP022743">
    <property type="protein sequence ID" value="ASU36399.1"/>
    <property type="molecule type" value="Genomic_DNA"/>
</dbReference>
<feature type="transmembrane region" description="Helical" evidence="1">
    <location>
        <begin position="12"/>
        <end position="34"/>
    </location>
</feature>